<dbReference type="RefSeq" id="WP_078692794.1">
    <property type="nucleotide sequence ID" value="NZ_FUWX01000004.1"/>
</dbReference>
<evidence type="ECO:0000256" key="4">
    <source>
        <dbReference type="ARBA" id="ARBA00022801"/>
    </source>
</evidence>
<comment type="pathway">
    <text evidence="1">Amino-acid biosynthesis; L-methionine biosynthesis via salvage pathway; S-methyl-5-thio-alpha-D-ribose 1-phosphate from S-methyl-5'-thioadenosine (hydrolase route): step 1/2.</text>
</comment>
<evidence type="ECO:0000256" key="3">
    <source>
        <dbReference type="ARBA" id="ARBA00022605"/>
    </source>
</evidence>
<dbReference type="GO" id="GO:0009164">
    <property type="term" value="P:nucleoside catabolic process"/>
    <property type="evidence" value="ECO:0007669"/>
    <property type="project" value="InterPro"/>
</dbReference>
<organism evidence="7 8">
    <name type="scientific">Cetobacterium ceti</name>
    <dbReference type="NCBI Taxonomy" id="180163"/>
    <lineage>
        <taxon>Bacteria</taxon>
        <taxon>Fusobacteriati</taxon>
        <taxon>Fusobacteriota</taxon>
        <taxon>Fusobacteriia</taxon>
        <taxon>Fusobacteriales</taxon>
        <taxon>Fusobacteriaceae</taxon>
        <taxon>Cetobacterium</taxon>
    </lineage>
</organism>
<dbReference type="InterPro" id="IPR035994">
    <property type="entry name" value="Nucleoside_phosphorylase_sf"/>
</dbReference>
<keyword evidence="3" id="KW-0028">Amino-acid biosynthesis</keyword>
<keyword evidence="4" id="KW-0378">Hydrolase</keyword>
<protein>
    <recommendedName>
        <fullName evidence="2">adenosylhomocysteine nucleosidase</fullName>
        <ecNumber evidence="2">3.2.2.9</ecNumber>
    </recommendedName>
</protein>
<dbReference type="UniPathway" id="UPA00904">
    <property type="reaction ID" value="UER00871"/>
</dbReference>
<gene>
    <name evidence="7" type="ORF">SAMN02745174_00250</name>
</gene>
<feature type="domain" description="Nucleoside phosphorylase" evidence="6">
    <location>
        <begin position="2"/>
        <end position="228"/>
    </location>
</feature>
<keyword evidence="5" id="KW-0486">Methionine biosynthesis</keyword>
<proteinExistence type="predicted"/>
<name>A0A1T4K1Q5_9FUSO</name>
<dbReference type="GO" id="GO:0019284">
    <property type="term" value="P:L-methionine salvage from S-adenosylmethionine"/>
    <property type="evidence" value="ECO:0007669"/>
    <property type="project" value="TreeGrafter"/>
</dbReference>
<accession>A0A1T4K1Q5</accession>
<dbReference type="InterPro" id="IPR000845">
    <property type="entry name" value="Nucleoside_phosphorylase_d"/>
</dbReference>
<keyword evidence="8" id="KW-1185">Reference proteome</keyword>
<dbReference type="AlphaFoldDB" id="A0A1T4K1Q5"/>
<reference evidence="7 8" key="1">
    <citation type="submission" date="2017-02" db="EMBL/GenBank/DDBJ databases">
        <authorList>
            <person name="Peterson S.W."/>
        </authorList>
    </citation>
    <scope>NUCLEOTIDE SEQUENCE [LARGE SCALE GENOMIC DNA]</scope>
    <source>
        <strain evidence="7 8">ATCC 700028</strain>
    </source>
</reference>
<evidence type="ECO:0000259" key="6">
    <source>
        <dbReference type="Pfam" id="PF01048"/>
    </source>
</evidence>
<dbReference type="PANTHER" id="PTHR46832">
    <property type="entry name" value="5'-METHYLTHIOADENOSINE/S-ADENOSYLHOMOCYSTEINE NUCLEOSIDASE"/>
    <property type="match status" value="1"/>
</dbReference>
<dbReference type="GO" id="GO:0008782">
    <property type="term" value="F:adenosylhomocysteine nucleosidase activity"/>
    <property type="evidence" value="ECO:0007669"/>
    <property type="project" value="UniProtKB-EC"/>
</dbReference>
<dbReference type="PANTHER" id="PTHR46832:SF1">
    <property type="entry name" value="5'-METHYLTHIOADENOSINE_S-ADENOSYLHOMOCYSTEINE NUCLEOSIDASE"/>
    <property type="match status" value="1"/>
</dbReference>
<dbReference type="NCBIfam" id="TIGR01704">
    <property type="entry name" value="MTA_SAH-Nsdase"/>
    <property type="match status" value="1"/>
</dbReference>
<dbReference type="STRING" id="180163.SAMN02745174_00250"/>
<evidence type="ECO:0000256" key="5">
    <source>
        <dbReference type="ARBA" id="ARBA00023167"/>
    </source>
</evidence>
<dbReference type="Proteomes" id="UP000191153">
    <property type="component" value="Unassembled WGS sequence"/>
</dbReference>
<evidence type="ECO:0000313" key="8">
    <source>
        <dbReference type="Proteomes" id="UP000191153"/>
    </source>
</evidence>
<dbReference type="CDD" id="cd09008">
    <property type="entry name" value="MTAN"/>
    <property type="match status" value="1"/>
</dbReference>
<dbReference type="EC" id="3.2.2.9" evidence="2"/>
<dbReference type="Pfam" id="PF01048">
    <property type="entry name" value="PNP_UDP_1"/>
    <property type="match status" value="1"/>
</dbReference>
<dbReference type="InterPro" id="IPR010049">
    <property type="entry name" value="MTA_SAH_Nsdase"/>
</dbReference>
<evidence type="ECO:0000256" key="2">
    <source>
        <dbReference type="ARBA" id="ARBA00011974"/>
    </source>
</evidence>
<dbReference type="EMBL" id="FUWX01000004">
    <property type="protein sequence ID" value="SJZ36406.1"/>
    <property type="molecule type" value="Genomic_DNA"/>
</dbReference>
<dbReference type="SUPFAM" id="SSF53167">
    <property type="entry name" value="Purine and uridine phosphorylases"/>
    <property type="match status" value="1"/>
</dbReference>
<dbReference type="GO" id="GO:0019509">
    <property type="term" value="P:L-methionine salvage from methylthioadenosine"/>
    <property type="evidence" value="ECO:0007669"/>
    <property type="project" value="UniProtKB-UniPathway"/>
</dbReference>
<dbReference type="NCBIfam" id="NF004079">
    <property type="entry name" value="PRK05584.1"/>
    <property type="match status" value="1"/>
</dbReference>
<evidence type="ECO:0000313" key="7">
    <source>
        <dbReference type="EMBL" id="SJZ36406.1"/>
    </source>
</evidence>
<dbReference type="GO" id="GO:0005829">
    <property type="term" value="C:cytosol"/>
    <property type="evidence" value="ECO:0007669"/>
    <property type="project" value="TreeGrafter"/>
</dbReference>
<evidence type="ECO:0000256" key="1">
    <source>
        <dbReference type="ARBA" id="ARBA00004945"/>
    </source>
</evidence>
<dbReference type="GO" id="GO:0008930">
    <property type="term" value="F:methylthioadenosine nucleosidase activity"/>
    <property type="evidence" value="ECO:0007669"/>
    <property type="project" value="InterPro"/>
</dbReference>
<dbReference type="Gene3D" id="3.40.50.1580">
    <property type="entry name" value="Nucleoside phosphorylase domain"/>
    <property type="match status" value="1"/>
</dbReference>
<dbReference type="OrthoDB" id="9792278at2"/>
<sequence>MKIGIIGAMHEEVIELKEIMKIEKEEKLGNLTFFCGELKGKDIVLVECGIGKVNGAICATLMAKYFNVDKVLFTGVAGGLNPDVNIGDIVVSTDAIEHDFDTTAFGDPMGIIPRMDTSTFIADKELIEVAVSAGNAIFGEEKIWKGRVLSGDIFVADGEKINWLREFFNGECVEMEGAAVAHVCHVFQKPFLIIRSISDKANSEANVVFSEFVKLAAANSKKLIEGILERL</sequence>